<keyword evidence="4" id="KW-0786">Thiamine pyrophosphate</keyword>
<dbReference type="InterPro" id="IPR011603">
    <property type="entry name" value="2oxoglutarate_DH_E1"/>
</dbReference>
<dbReference type="InterPro" id="IPR031717">
    <property type="entry name" value="ODO-1/KGD_C"/>
</dbReference>
<name>A0ABW3CG01_9ACTN</name>
<dbReference type="SUPFAM" id="SSF52518">
    <property type="entry name" value="Thiamin diphosphate-binding fold (THDP-binding)"/>
    <property type="match status" value="1"/>
</dbReference>
<evidence type="ECO:0000313" key="7">
    <source>
        <dbReference type="Proteomes" id="UP001597083"/>
    </source>
</evidence>
<keyword evidence="6" id="KW-0456">Lyase</keyword>
<dbReference type="InterPro" id="IPR029061">
    <property type="entry name" value="THDP-binding"/>
</dbReference>
<evidence type="ECO:0000256" key="3">
    <source>
        <dbReference type="ARBA" id="ARBA00023002"/>
    </source>
</evidence>
<feature type="domain" description="Transketolase-like pyrimidine-binding" evidence="5">
    <location>
        <begin position="1"/>
        <end position="178"/>
    </location>
</feature>
<evidence type="ECO:0000256" key="4">
    <source>
        <dbReference type="ARBA" id="ARBA00023052"/>
    </source>
</evidence>
<feature type="non-terminal residue" evidence="6">
    <location>
        <position position="1"/>
    </location>
</feature>
<reference evidence="7" key="1">
    <citation type="journal article" date="2019" name="Int. J. Syst. Evol. Microbiol.">
        <title>The Global Catalogue of Microorganisms (GCM) 10K type strain sequencing project: providing services to taxonomists for standard genome sequencing and annotation.</title>
        <authorList>
            <consortium name="The Broad Institute Genomics Platform"/>
            <consortium name="The Broad Institute Genome Sequencing Center for Infectious Disease"/>
            <person name="Wu L."/>
            <person name="Ma J."/>
        </authorList>
    </citation>
    <scope>NUCLEOTIDE SEQUENCE [LARGE SCALE GENOMIC DNA]</scope>
    <source>
        <strain evidence="7">JCM 31696</strain>
    </source>
</reference>
<dbReference type="Proteomes" id="UP001597083">
    <property type="component" value="Unassembled WGS sequence"/>
</dbReference>
<dbReference type="Pfam" id="PF16870">
    <property type="entry name" value="OxoGdeHyase_C"/>
    <property type="match status" value="1"/>
</dbReference>
<comment type="cofactor">
    <cofactor evidence="1">
        <name>thiamine diphosphate</name>
        <dbReference type="ChEBI" id="CHEBI:58937"/>
    </cofactor>
</comment>
<proteinExistence type="predicted"/>
<evidence type="ECO:0000259" key="5">
    <source>
        <dbReference type="SMART" id="SM00861"/>
    </source>
</evidence>
<organism evidence="6 7">
    <name type="scientific">Actinomadura adrarensis</name>
    <dbReference type="NCBI Taxonomy" id="1819600"/>
    <lineage>
        <taxon>Bacteria</taxon>
        <taxon>Bacillati</taxon>
        <taxon>Actinomycetota</taxon>
        <taxon>Actinomycetes</taxon>
        <taxon>Streptosporangiales</taxon>
        <taxon>Thermomonosporaceae</taxon>
        <taxon>Actinomadura</taxon>
    </lineage>
</organism>
<dbReference type="InterPro" id="IPR042179">
    <property type="entry name" value="KGD_C_sf"/>
</dbReference>
<dbReference type="EC" id="1.2.4.2" evidence="2"/>
<dbReference type="SMART" id="SM00861">
    <property type="entry name" value="Transket_pyr"/>
    <property type="match status" value="1"/>
</dbReference>
<keyword evidence="7" id="KW-1185">Reference proteome</keyword>
<feature type="non-terminal residue" evidence="6">
    <location>
        <position position="230"/>
    </location>
</feature>
<sequence>DGHPVRVVGQDTRRGTFGQRHAVLVDRKTGEEYTPLKQFGQGVSKFYVHDSLLSEYAAMGFEYGYSMTRPDALVCWEAQFGDFVNGAQSIIDEYVSSGEQKWGQRSSVVLLLPHGYEGQGPDHSSARIERFLQLCAQDNMTVVYPTTPANYFHLLRWQVKSGRGKPLVVFTPKSLLRLKAATSAVEELTGGAFQPVIPDSDPAIDPAGVRRILLTTGKIYYDVVNARKAA</sequence>
<evidence type="ECO:0000256" key="1">
    <source>
        <dbReference type="ARBA" id="ARBA00001964"/>
    </source>
</evidence>
<dbReference type="Pfam" id="PF02779">
    <property type="entry name" value="Transket_pyr"/>
    <property type="match status" value="1"/>
</dbReference>
<dbReference type="PANTHER" id="PTHR23152:SF4">
    <property type="entry name" value="2-OXOADIPATE DEHYDROGENASE COMPLEX COMPONENT E1"/>
    <property type="match status" value="1"/>
</dbReference>
<dbReference type="InterPro" id="IPR005475">
    <property type="entry name" value="Transketolase-like_Pyr-bd"/>
</dbReference>
<evidence type="ECO:0000256" key="2">
    <source>
        <dbReference type="ARBA" id="ARBA00012280"/>
    </source>
</evidence>
<dbReference type="Gene3D" id="3.40.50.12470">
    <property type="match status" value="1"/>
</dbReference>
<dbReference type="GO" id="GO:0008683">
    <property type="term" value="F:2-oxoglutarate decarboxylase activity"/>
    <property type="evidence" value="ECO:0007669"/>
    <property type="project" value="UniProtKB-EC"/>
</dbReference>
<keyword evidence="3" id="KW-0560">Oxidoreductase</keyword>
<dbReference type="PANTHER" id="PTHR23152">
    <property type="entry name" value="2-OXOGLUTARATE DEHYDROGENASE"/>
    <property type="match status" value="1"/>
</dbReference>
<dbReference type="EMBL" id="JBHTIR010002060">
    <property type="protein sequence ID" value="MFD0853316.1"/>
    <property type="molecule type" value="Genomic_DNA"/>
</dbReference>
<dbReference type="Gene3D" id="3.40.50.11610">
    <property type="entry name" value="Multifunctional 2-oxoglutarate metabolism enzyme, C-terminal domain"/>
    <property type="match status" value="1"/>
</dbReference>
<protein>
    <recommendedName>
        <fullName evidence="2">oxoglutarate dehydrogenase (succinyl-transferring)</fullName>
        <ecNumber evidence="2">1.2.4.2</ecNumber>
    </recommendedName>
</protein>
<evidence type="ECO:0000313" key="6">
    <source>
        <dbReference type="EMBL" id="MFD0853316.1"/>
    </source>
</evidence>
<gene>
    <name evidence="6" type="primary">kgd</name>
    <name evidence="6" type="ORF">ACFQ07_13830</name>
</gene>
<comment type="caution">
    <text evidence="6">The sequence shown here is derived from an EMBL/GenBank/DDBJ whole genome shotgun (WGS) entry which is preliminary data.</text>
</comment>
<accession>A0ABW3CG01</accession>